<dbReference type="GO" id="GO:0005524">
    <property type="term" value="F:ATP binding"/>
    <property type="evidence" value="ECO:0007669"/>
    <property type="project" value="UniProtKB-KW"/>
</dbReference>
<keyword evidence="6" id="KW-0808">Transferase</keyword>
<comment type="caution">
    <text evidence="19">The sequence shown here is derived from an EMBL/GenBank/DDBJ whole genome shotgun (WGS) entry which is preliminary data.</text>
</comment>
<evidence type="ECO:0000256" key="8">
    <source>
        <dbReference type="ARBA" id="ARBA00022729"/>
    </source>
</evidence>
<evidence type="ECO:0000256" key="13">
    <source>
        <dbReference type="ARBA" id="ARBA00023136"/>
    </source>
</evidence>
<dbReference type="SMART" id="SM00220">
    <property type="entry name" value="S_TKc"/>
    <property type="match status" value="1"/>
</dbReference>
<keyword evidence="6" id="KW-0723">Serine/threonine-protein kinase</keyword>
<feature type="chain" id="PRO_5043888262" description="non-specific serine/threonine protein kinase" evidence="17">
    <location>
        <begin position="26"/>
        <end position="514"/>
    </location>
</feature>
<dbReference type="PROSITE" id="PS00108">
    <property type="entry name" value="PROTEIN_KINASE_ST"/>
    <property type="match status" value="1"/>
</dbReference>
<dbReference type="InterPro" id="IPR013320">
    <property type="entry name" value="ConA-like_dom_sf"/>
</dbReference>
<dbReference type="InterPro" id="IPR050528">
    <property type="entry name" value="L-type_Lectin-RKs"/>
</dbReference>
<dbReference type="InterPro" id="IPR008271">
    <property type="entry name" value="Ser/Thr_kinase_AS"/>
</dbReference>
<evidence type="ECO:0000313" key="20">
    <source>
        <dbReference type="Proteomes" id="UP000825729"/>
    </source>
</evidence>
<keyword evidence="5" id="KW-1003">Cell membrane</keyword>
<evidence type="ECO:0000256" key="12">
    <source>
        <dbReference type="ARBA" id="ARBA00022989"/>
    </source>
</evidence>
<evidence type="ECO:0000256" key="14">
    <source>
        <dbReference type="ARBA" id="ARBA00023170"/>
    </source>
</evidence>
<dbReference type="FunFam" id="1.10.510.10:FF:000240">
    <property type="entry name" value="Lectin-domain containing receptor kinase A4.3"/>
    <property type="match status" value="1"/>
</dbReference>
<proteinExistence type="inferred from homology"/>
<keyword evidence="15" id="KW-0325">Glycoprotein</keyword>
<sequence length="514" mass="57514">MSSPSLFLVPLRLSIFLLFLPLCTSISFRMSSFDPNSTAMYFHGDAQVFNGAIQMNRYEYLARVGRAAYFRHIPIWDSATQKLTDFRTRFSFSIDTLGAINYGHGLVFYLAPVNFETPENSNGGFMGMFNTTTLGTPSQNQIVAVEFDSYVNNEWDPPVPHVGICVNTLGSAAYVPWNASLHSEVRANAWVDYSSKNKRLSVFLTYNENPIFDGKYYNFSYGVDLRKILPEWVTIGFSAATGMYVESNKVYSWEFNSTLEMKERDVTAVGGKKKGEVNKWMVGFATSWGAVFACGLIIAGYKVALGLASALLYLHDEWEQCVIHRDIKSSNVMLDSGFNAKLGDFGLARLMDHEVGPRTTGLAGTWGYLAPEYINEGKASKESDVYSFGVVALEIACGRKPVETRDDESTVRLVEWVWELHGNDRLMEAVDRKLGTDFDLRQMERLMVVGLWCAHPDHSLRPFIKQAIQVLSFEAAVPQLPQTMPIPVYRAAQTTSESQSSHGSITYTSLPVGR</sequence>
<dbReference type="GO" id="GO:0005886">
    <property type="term" value="C:plasma membrane"/>
    <property type="evidence" value="ECO:0007669"/>
    <property type="project" value="UniProtKB-SubCell"/>
</dbReference>
<dbReference type="PROSITE" id="PS50011">
    <property type="entry name" value="PROTEIN_KINASE_DOM"/>
    <property type="match status" value="1"/>
</dbReference>
<dbReference type="PROSITE" id="PS00307">
    <property type="entry name" value="LECTIN_LEGUME_BETA"/>
    <property type="match status" value="1"/>
</dbReference>
<evidence type="ECO:0000313" key="19">
    <source>
        <dbReference type="EMBL" id="KAG9440110.1"/>
    </source>
</evidence>
<evidence type="ECO:0000256" key="1">
    <source>
        <dbReference type="ARBA" id="ARBA00004251"/>
    </source>
</evidence>
<dbReference type="InterPro" id="IPR000719">
    <property type="entry name" value="Prot_kinase_dom"/>
</dbReference>
<comment type="similarity">
    <text evidence="2">In the N-terminal section; belongs to the leguminous lectin family.</text>
</comment>
<keyword evidence="9" id="KW-0430">Lectin</keyword>
<protein>
    <recommendedName>
        <fullName evidence="4">non-specific serine/threonine protein kinase</fullName>
        <ecNumber evidence="4">2.7.11.1</ecNumber>
    </recommendedName>
</protein>
<evidence type="ECO:0000256" key="11">
    <source>
        <dbReference type="ARBA" id="ARBA00022840"/>
    </source>
</evidence>
<dbReference type="EC" id="2.7.11.1" evidence="4"/>
<evidence type="ECO:0000256" key="10">
    <source>
        <dbReference type="ARBA" id="ARBA00022741"/>
    </source>
</evidence>
<evidence type="ECO:0000256" key="15">
    <source>
        <dbReference type="ARBA" id="ARBA00023180"/>
    </source>
</evidence>
<keyword evidence="12" id="KW-1133">Transmembrane helix</keyword>
<dbReference type="AlphaFoldDB" id="A0AAV7DVV6"/>
<evidence type="ECO:0000256" key="17">
    <source>
        <dbReference type="SAM" id="SignalP"/>
    </source>
</evidence>
<comment type="subcellular location">
    <subcellularLocation>
        <location evidence="1">Cell membrane</location>
        <topology evidence="1">Single-pass type I membrane protein</topology>
    </subcellularLocation>
</comment>
<dbReference type="PROSITE" id="PS00308">
    <property type="entry name" value="LECTIN_LEGUME_ALPHA"/>
    <property type="match status" value="1"/>
</dbReference>
<evidence type="ECO:0000256" key="7">
    <source>
        <dbReference type="ARBA" id="ARBA00022692"/>
    </source>
</evidence>
<dbReference type="InterPro" id="IPR019825">
    <property type="entry name" value="Lectin_legB_Mn/Ca_BS"/>
</dbReference>
<evidence type="ECO:0000256" key="2">
    <source>
        <dbReference type="ARBA" id="ARBA00008536"/>
    </source>
</evidence>
<dbReference type="Gene3D" id="2.60.120.200">
    <property type="match status" value="1"/>
</dbReference>
<dbReference type="GO" id="GO:0004674">
    <property type="term" value="F:protein serine/threonine kinase activity"/>
    <property type="evidence" value="ECO:0007669"/>
    <property type="project" value="UniProtKB-KW"/>
</dbReference>
<keyword evidence="6" id="KW-0418">Kinase</keyword>
<evidence type="ECO:0000256" key="16">
    <source>
        <dbReference type="SAM" id="MobiDB-lite"/>
    </source>
</evidence>
<dbReference type="Pfam" id="PF00069">
    <property type="entry name" value="Pkinase"/>
    <property type="match status" value="1"/>
</dbReference>
<keyword evidence="7" id="KW-0812">Transmembrane</keyword>
<keyword evidence="13" id="KW-0472">Membrane</keyword>
<dbReference type="GO" id="GO:0030246">
    <property type="term" value="F:carbohydrate binding"/>
    <property type="evidence" value="ECO:0007669"/>
    <property type="project" value="UniProtKB-KW"/>
</dbReference>
<dbReference type="SUPFAM" id="SSF49899">
    <property type="entry name" value="Concanavalin A-like lectins/glucanases"/>
    <property type="match status" value="1"/>
</dbReference>
<dbReference type="GO" id="GO:0002229">
    <property type="term" value="P:defense response to oomycetes"/>
    <property type="evidence" value="ECO:0007669"/>
    <property type="project" value="UniProtKB-ARBA"/>
</dbReference>
<dbReference type="InterPro" id="IPR011009">
    <property type="entry name" value="Kinase-like_dom_sf"/>
</dbReference>
<dbReference type="InterPro" id="IPR001220">
    <property type="entry name" value="Legume_lectin_dom"/>
</dbReference>
<keyword evidence="20" id="KW-1185">Reference proteome</keyword>
<evidence type="ECO:0000256" key="3">
    <source>
        <dbReference type="ARBA" id="ARBA00010217"/>
    </source>
</evidence>
<feature type="signal peptide" evidence="17">
    <location>
        <begin position="1"/>
        <end position="25"/>
    </location>
</feature>
<evidence type="ECO:0000256" key="6">
    <source>
        <dbReference type="ARBA" id="ARBA00022527"/>
    </source>
</evidence>
<dbReference type="InterPro" id="IPR000985">
    <property type="entry name" value="Lectin_LegA_CS"/>
</dbReference>
<dbReference type="CDD" id="cd06899">
    <property type="entry name" value="lectin_legume_LecRK_Arcelin_ConA"/>
    <property type="match status" value="1"/>
</dbReference>
<evidence type="ECO:0000256" key="9">
    <source>
        <dbReference type="ARBA" id="ARBA00022734"/>
    </source>
</evidence>
<dbReference type="EMBL" id="JAINDJ010000008">
    <property type="protein sequence ID" value="KAG9440110.1"/>
    <property type="molecule type" value="Genomic_DNA"/>
</dbReference>
<dbReference type="Gene3D" id="1.10.510.10">
    <property type="entry name" value="Transferase(Phosphotransferase) domain 1"/>
    <property type="match status" value="1"/>
</dbReference>
<reference evidence="19 20" key="1">
    <citation type="submission" date="2021-07" db="EMBL/GenBank/DDBJ databases">
        <title>The Aristolochia fimbriata genome: insights into angiosperm evolution, floral development and chemical biosynthesis.</title>
        <authorList>
            <person name="Jiao Y."/>
        </authorList>
    </citation>
    <scope>NUCLEOTIDE SEQUENCE [LARGE SCALE GENOMIC DNA]</scope>
    <source>
        <strain evidence="19">IBCAS-2021</strain>
        <tissue evidence="19">Leaf</tissue>
    </source>
</reference>
<accession>A0AAV7DVV6</accession>
<keyword evidence="14" id="KW-0675">Receptor</keyword>
<keyword evidence="8 17" id="KW-0732">Signal</keyword>
<dbReference type="FunFam" id="2.60.120.200:FF:000103">
    <property type="entry name" value="L-type lectin-domain containing receptor kinase IX.1"/>
    <property type="match status" value="1"/>
</dbReference>
<keyword evidence="10" id="KW-0547">Nucleotide-binding</keyword>
<dbReference type="PANTHER" id="PTHR27007">
    <property type="match status" value="1"/>
</dbReference>
<name>A0AAV7DVV6_ARIFI</name>
<feature type="region of interest" description="Disordered" evidence="16">
    <location>
        <begin position="492"/>
        <end position="514"/>
    </location>
</feature>
<dbReference type="Proteomes" id="UP000825729">
    <property type="component" value="Unassembled WGS sequence"/>
</dbReference>
<comment type="similarity">
    <text evidence="3">In the C-terminal section; belongs to the protein kinase superfamily. Ser/Thr protein kinase family.</text>
</comment>
<keyword evidence="11" id="KW-0067">ATP-binding</keyword>
<evidence type="ECO:0000256" key="4">
    <source>
        <dbReference type="ARBA" id="ARBA00012513"/>
    </source>
</evidence>
<organism evidence="19 20">
    <name type="scientific">Aristolochia fimbriata</name>
    <name type="common">White veined hardy Dutchman's pipe vine</name>
    <dbReference type="NCBI Taxonomy" id="158543"/>
    <lineage>
        <taxon>Eukaryota</taxon>
        <taxon>Viridiplantae</taxon>
        <taxon>Streptophyta</taxon>
        <taxon>Embryophyta</taxon>
        <taxon>Tracheophyta</taxon>
        <taxon>Spermatophyta</taxon>
        <taxon>Magnoliopsida</taxon>
        <taxon>Magnoliidae</taxon>
        <taxon>Piperales</taxon>
        <taxon>Aristolochiaceae</taxon>
        <taxon>Aristolochia</taxon>
    </lineage>
</organism>
<feature type="domain" description="Protein kinase" evidence="18">
    <location>
        <begin position="115"/>
        <end position="464"/>
    </location>
</feature>
<evidence type="ECO:0000256" key="5">
    <source>
        <dbReference type="ARBA" id="ARBA00022475"/>
    </source>
</evidence>
<evidence type="ECO:0000259" key="18">
    <source>
        <dbReference type="PROSITE" id="PS50011"/>
    </source>
</evidence>
<gene>
    <name evidence="19" type="ORF">H6P81_020275</name>
</gene>
<dbReference type="Pfam" id="PF00139">
    <property type="entry name" value="Lectin_legB"/>
    <property type="match status" value="1"/>
</dbReference>
<dbReference type="SUPFAM" id="SSF56112">
    <property type="entry name" value="Protein kinase-like (PK-like)"/>
    <property type="match status" value="1"/>
</dbReference>